<organism evidence="1 2">
    <name type="scientific">Luteolibacter luteus</name>
    <dbReference type="NCBI Taxonomy" id="2728835"/>
    <lineage>
        <taxon>Bacteria</taxon>
        <taxon>Pseudomonadati</taxon>
        <taxon>Verrucomicrobiota</taxon>
        <taxon>Verrucomicrobiia</taxon>
        <taxon>Verrucomicrobiales</taxon>
        <taxon>Verrucomicrobiaceae</taxon>
        <taxon>Luteolibacter</taxon>
    </lineage>
</organism>
<accession>A0A858RNA4</accession>
<dbReference type="Proteomes" id="UP000501812">
    <property type="component" value="Chromosome"/>
</dbReference>
<name>A0A858RNA4_9BACT</name>
<sequence>MQDQSFRNELSIVDPATGYPEWWTFGMDIMDDMIDMHITYGGIRQDSVPLHVAKEAAKQWATWIQEP</sequence>
<dbReference type="AlphaFoldDB" id="A0A858RNA4"/>
<keyword evidence="2" id="KW-1185">Reference proteome</keyword>
<reference evidence="1 2" key="1">
    <citation type="submission" date="2020-04" db="EMBL/GenBank/DDBJ databases">
        <title>Luteolibacter sp. G-1-1-1 isolated from soil.</title>
        <authorList>
            <person name="Dahal R.H."/>
        </authorList>
    </citation>
    <scope>NUCLEOTIDE SEQUENCE [LARGE SCALE GENOMIC DNA]</scope>
    <source>
        <strain evidence="1 2">G-1-1-1</strain>
    </source>
</reference>
<dbReference type="RefSeq" id="WP_169457372.1">
    <property type="nucleotide sequence ID" value="NZ_CP051774.1"/>
</dbReference>
<protein>
    <submittedName>
        <fullName evidence="1">Uncharacterized protein</fullName>
    </submittedName>
</protein>
<evidence type="ECO:0000313" key="1">
    <source>
        <dbReference type="EMBL" id="QJE98886.1"/>
    </source>
</evidence>
<gene>
    <name evidence="1" type="ORF">HHL09_24930</name>
</gene>
<dbReference type="EMBL" id="CP051774">
    <property type="protein sequence ID" value="QJE98886.1"/>
    <property type="molecule type" value="Genomic_DNA"/>
</dbReference>
<proteinExistence type="predicted"/>
<evidence type="ECO:0000313" key="2">
    <source>
        <dbReference type="Proteomes" id="UP000501812"/>
    </source>
</evidence>
<dbReference type="KEGG" id="luo:HHL09_24930"/>